<protein>
    <recommendedName>
        <fullName evidence="6">DUF2207 domain-containing protein</fullName>
    </recommendedName>
</protein>
<feature type="domain" description="DUF2207" evidence="2">
    <location>
        <begin position="31"/>
        <end position="208"/>
    </location>
</feature>
<feature type="transmembrane region" description="Helical" evidence="1">
    <location>
        <begin position="241"/>
        <end position="264"/>
    </location>
</feature>
<evidence type="ECO:0000313" key="4">
    <source>
        <dbReference type="EMBL" id="OGE01809.1"/>
    </source>
</evidence>
<dbReference type="Proteomes" id="UP000176751">
    <property type="component" value="Unassembled WGS sequence"/>
</dbReference>
<dbReference type="Pfam" id="PF09972">
    <property type="entry name" value="DUF2207"/>
    <property type="match status" value="1"/>
</dbReference>
<name>A0A1F5HCK0_9BACT</name>
<evidence type="ECO:0000259" key="2">
    <source>
        <dbReference type="Pfam" id="PF09972"/>
    </source>
</evidence>
<evidence type="ECO:0000256" key="1">
    <source>
        <dbReference type="SAM" id="Phobius"/>
    </source>
</evidence>
<dbReference type="EMBL" id="MFCA01000025">
    <property type="protein sequence ID" value="OGE01809.1"/>
    <property type="molecule type" value="Genomic_DNA"/>
</dbReference>
<keyword evidence="1" id="KW-0472">Membrane</keyword>
<feature type="domain" description="Predicted membrane protein YciQ-like C-terminal" evidence="3">
    <location>
        <begin position="278"/>
        <end position="559"/>
    </location>
</feature>
<comment type="caution">
    <text evidence="4">The sequence shown here is derived from an EMBL/GenBank/DDBJ whole genome shotgun (WGS) entry which is preliminary data.</text>
</comment>
<evidence type="ECO:0008006" key="6">
    <source>
        <dbReference type="Google" id="ProtNLM"/>
    </source>
</evidence>
<reference evidence="4 5" key="1">
    <citation type="journal article" date="2016" name="Nat. Commun.">
        <title>Thousands of microbial genomes shed light on interconnected biogeochemical processes in an aquifer system.</title>
        <authorList>
            <person name="Anantharaman K."/>
            <person name="Brown C.T."/>
            <person name="Hug L.A."/>
            <person name="Sharon I."/>
            <person name="Castelle C.J."/>
            <person name="Probst A.J."/>
            <person name="Thomas B.C."/>
            <person name="Singh A."/>
            <person name="Wilkins M.J."/>
            <person name="Karaoz U."/>
            <person name="Brodie E.L."/>
            <person name="Williams K.H."/>
            <person name="Hubbard S.S."/>
            <person name="Banfield J.F."/>
        </authorList>
    </citation>
    <scope>NUCLEOTIDE SEQUENCE [LARGE SCALE GENOMIC DNA]</scope>
</reference>
<dbReference type="InterPro" id="IPR048389">
    <property type="entry name" value="YciQ-like_C"/>
</dbReference>
<accession>A0A1F5HCK0</accession>
<feature type="transmembrane region" description="Helical" evidence="1">
    <location>
        <begin position="469"/>
        <end position="490"/>
    </location>
</feature>
<feature type="transmembrane region" description="Helical" evidence="1">
    <location>
        <begin position="439"/>
        <end position="463"/>
    </location>
</feature>
<evidence type="ECO:0000313" key="5">
    <source>
        <dbReference type="Proteomes" id="UP000176751"/>
    </source>
</evidence>
<evidence type="ECO:0000259" key="3">
    <source>
        <dbReference type="Pfam" id="PF20990"/>
    </source>
</evidence>
<gene>
    <name evidence="4" type="ORF">A2196_02900</name>
</gene>
<keyword evidence="1" id="KW-1133">Transmembrane helix</keyword>
<keyword evidence="1" id="KW-0812">Transmembrane</keyword>
<dbReference type="STRING" id="1797737.A2196_02900"/>
<organism evidence="4 5">
    <name type="scientific">Candidatus Curtissbacteria bacterium RIFOXYA1_FULL_41_14</name>
    <dbReference type="NCBI Taxonomy" id="1797737"/>
    <lineage>
        <taxon>Bacteria</taxon>
        <taxon>Candidatus Curtissiibacteriota</taxon>
    </lineage>
</organism>
<dbReference type="InterPro" id="IPR018702">
    <property type="entry name" value="DUF2207"/>
</dbReference>
<proteinExistence type="predicted"/>
<dbReference type="Pfam" id="PF20990">
    <property type="entry name" value="DUF2207_C"/>
    <property type="match status" value="1"/>
</dbReference>
<sequence length="629" mass="72110">MKKSFLAVFLFFIFFLFFPNSILAKDYYFPKVEGQYQIQSDGSVGVLERRTYEFSGSFSWADIFIPLKISRKGYSYNAQIINFMVSENGKGVNLVENGPQGDKYYAKWTYSAFNQTRTFDISYTLIGALGQGEDYTEFYWQVIGDQWDKRTQNAEFLVTFPNNIPRDQVYVFAHGPLNGKYDFVGNNQAKFTVSDIRPKQFVEVRLVFPKGNILAQQNSQNNLQKLLAEEKSILEKEQRNAVLRGVFLLLLFLVTGLWVVYWIWAWFKYGKEYKVEVPKYHHDPPSRLPPALVEILLNQNNNIGTQSFIATLFDLAKKKYLSVATRRYLVKILFFTQSKYEYAIVFKIERENLNNNPNLSTFEKMYLRELGDLHSHLTEEQLVGFGIKRDDHVVTFDDLKKHIKTAGFGSFWQSFRKAVKKEAEKRGFLEQGSVKKHNWFWISAAILGVLNFTALSLLSNAFFTGVLASFFSLFWFVVIFRIILGIRLLFSKKGRGFHLFYFMRRWSKTYGEEARKWQAFRNFLEDIGHFRDKLPHHLPIWEEYLVYGILFGQTDKILKLMPQYIGEQVPNWYVGDGYVGIGSFSDFSTSLNSLSTNISSSFKAGTGGSFSGGGGFGGGGGGGGGGGAG</sequence>
<dbReference type="AlphaFoldDB" id="A0A1F5HCK0"/>